<dbReference type="EMBL" id="JAGINW010000001">
    <property type="protein sequence ID" value="MBP2326239.1"/>
    <property type="molecule type" value="Genomic_DNA"/>
</dbReference>
<dbReference type="Gene3D" id="1.25.40.10">
    <property type="entry name" value="Tetratricopeptide repeat domain"/>
    <property type="match status" value="4"/>
</dbReference>
<sequence length="1207" mass="131047">MTEPVTNVVSGTVSGNAVLAGTVEGGVHFGGDQYFDLPPYVVGAFAPAGRPADDRLRAVPPSEWLAARNAVIDFVGRAGELAELAEWLDGPAARAVHVVHALGGYGKTRLVSRFAEQCGANVVTAQYGRGRRRAAEPVPADGQLLVLVDYADRWPRSALERLLCEELPVEGVRVLLLARTVGPWWAGLRQSLADEGYTLSVKELGPDDLEQRRLLFQDAVRRFARIRELQGSDDLEPVGSLENPVYESALTVLMAALVRVDAAARGAEPPADPGELSAYLRDREYAHWAKLADAGHVKITPQTMARVVTVATLAGESDYTEALSLLQSLGLADSVPSATDLIDAHSACYPPDSATKLVLRPMQPDRLGEDFVAAQLIGDVAASHLARTLLLDEQEDRRQAVWTTMAEIAKRWPRVRDGHVIPMLTEHPDLSSRIGAGPVIAVAGYAPIDLLTRMAEHFPAGRHIELDPAIATVVDRVIGHQLQQTDDPISKADLHLKLSIRLADAGEAHDALSHAEQAVDLFREAGPRAFPHLGVALNNLGFRLSDLHRGEQALQATEQAVEIARLIAETVPETFTTPYAVTLSNLAYDLNRAKRHAEASAAAHQAAEILAKNPEAPDQLALALWNEGIARRGLNEPEAAIALLRRSTGIFAELTAAEPTAHLPELVRVRTDLARMLSRSGQHAQAWPEADEAVRGARALLAANAAAHGVTFLRAVDLAGRIRFKLDDFEGALLLQREALDLRRAGFAESDGSHDTEGPQTLSDTLLALGRTQEALRIAREAVAIRRRDTRRDPDGHQLQLASALTHLSYLLTFVGAHDEALSASAEAVESLRRLYDARTGEGWSSYANGLVNQAIDLNALDRAGEADELFSTARELYERFGQTHPPDQWLAGFLHSLATHVLMKDGDRALSLLDDSIAIRRGLDDTGPATCASLLMRAVALSRMERHDEALASSSDSVSGFRRLAGQALPAYGKRLLRALRVHADVLKAAGQVGEEAALTEAVEVSHRYAALPAKVRDHEATLEYFELAAALHQRGRTGDAARLDSLVIAACPATAEANQGGQRGVAEHALNRGYNALLEKRYDEAIELLRIGNQHHARLGDLEGLILGLENTYLVQRAQRRYVAASAVLVWLVQPLVLGRYDDRLLAYQEEIRAALSTLDSQPDPAIGERDDVLEVLANLSPQQRQAFVQAFDDEVGRWRAHIGM</sequence>
<dbReference type="PANTHER" id="PTHR19959:SF119">
    <property type="entry name" value="FUNGAL LIPASE-LIKE DOMAIN-CONTAINING PROTEIN"/>
    <property type="match status" value="1"/>
</dbReference>
<name>A0ABS4TPA6_9PSEU</name>
<dbReference type="PANTHER" id="PTHR19959">
    <property type="entry name" value="KINESIN LIGHT CHAIN"/>
    <property type="match status" value="1"/>
</dbReference>
<keyword evidence="2" id="KW-1185">Reference proteome</keyword>
<protein>
    <submittedName>
        <fullName evidence="1">Tetratricopeptide (TPR) repeat protein</fullName>
    </submittedName>
</protein>
<reference evidence="1 2" key="1">
    <citation type="submission" date="2021-03" db="EMBL/GenBank/DDBJ databases">
        <title>Sequencing the genomes of 1000 actinobacteria strains.</title>
        <authorList>
            <person name="Klenk H.-P."/>
        </authorList>
    </citation>
    <scope>NUCLEOTIDE SEQUENCE [LARGE SCALE GENOMIC DNA]</scope>
    <source>
        <strain evidence="1 2">DSM 46670</strain>
    </source>
</reference>
<dbReference type="InterPro" id="IPR027417">
    <property type="entry name" value="P-loop_NTPase"/>
</dbReference>
<comment type="caution">
    <text evidence="1">The sequence shown here is derived from an EMBL/GenBank/DDBJ whole genome shotgun (WGS) entry which is preliminary data.</text>
</comment>
<dbReference type="Pfam" id="PF13374">
    <property type="entry name" value="TPR_10"/>
    <property type="match status" value="1"/>
</dbReference>
<dbReference type="InterPro" id="IPR011990">
    <property type="entry name" value="TPR-like_helical_dom_sf"/>
</dbReference>
<dbReference type="SUPFAM" id="SSF48452">
    <property type="entry name" value="TPR-like"/>
    <property type="match status" value="4"/>
</dbReference>
<organism evidence="1 2">
    <name type="scientific">Kibdelosporangium banguiense</name>
    <dbReference type="NCBI Taxonomy" id="1365924"/>
    <lineage>
        <taxon>Bacteria</taxon>
        <taxon>Bacillati</taxon>
        <taxon>Actinomycetota</taxon>
        <taxon>Actinomycetes</taxon>
        <taxon>Pseudonocardiales</taxon>
        <taxon>Pseudonocardiaceae</taxon>
        <taxon>Kibdelosporangium</taxon>
    </lineage>
</organism>
<evidence type="ECO:0000313" key="2">
    <source>
        <dbReference type="Proteomes" id="UP001519332"/>
    </source>
</evidence>
<accession>A0ABS4TPA6</accession>
<dbReference type="Proteomes" id="UP001519332">
    <property type="component" value="Unassembled WGS sequence"/>
</dbReference>
<gene>
    <name evidence="1" type="ORF">JOF56_006624</name>
</gene>
<dbReference type="RefSeq" id="WP_209643323.1">
    <property type="nucleotide sequence ID" value="NZ_JAGINW010000001.1"/>
</dbReference>
<proteinExistence type="predicted"/>
<dbReference type="Gene3D" id="3.40.50.300">
    <property type="entry name" value="P-loop containing nucleotide triphosphate hydrolases"/>
    <property type="match status" value="1"/>
</dbReference>
<evidence type="ECO:0000313" key="1">
    <source>
        <dbReference type="EMBL" id="MBP2326239.1"/>
    </source>
</evidence>